<keyword evidence="3" id="KW-1185">Reference proteome</keyword>
<reference evidence="1" key="3">
    <citation type="submission" date="2022-12" db="EMBL/GenBank/DDBJ databases">
        <authorList>
            <person name="Sun Q."/>
            <person name="Kim S."/>
        </authorList>
    </citation>
    <scope>NUCLEOTIDE SEQUENCE</scope>
    <source>
        <strain evidence="1">KCTC 12343</strain>
    </source>
</reference>
<reference evidence="2 3" key="2">
    <citation type="submission" date="2019-02" db="EMBL/GenBank/DDBJ databases">
        <title>Draft Genome Sequences of Six Type Strains of the Genus Massilia.</title>
        <authorList>
            <person name="Miess H."/>
            <person name="Frediansyhah A."/>
            <person name="Gross H."/>
        </authorList>
    </citation>
    <scope>NUCLEOTIDE SEQUENCE [LARGE SCALE GENOMIC DNA]</scope>
    <source>
        <strain evidence="2 3">DSM 17472</strain>
    </source>
</reference>
<dbReference type="EMBL" id="CP036401">
    <property type="protein sequence ID" value="QBI01482.1"/>
    <property type="molecule type" value="Genomic_DNA"/>
</dbReference>
<evidence type="ECO:0000313" key="1">
    <source>
        <dbReference type="EMBL" id="GGY35391.1"/>
    </source>
</evidence>
<dbReference type="RefSeq" id="WP_130189244.1">
    <property type="nucleotide sequence ID" value="NZ_BMWV01000003.1"/>
</dbReference>
<protein>
    <recommendedName>
        <fullName evidence="5">ANTAR domain-containing protein</fullName>
    </recommendedName>
</protein>
<evidence type="ECO:0000313" key="4">
    <source>
        <dbReference type="Proteomes" id="UP000628442"/>
    </source>
</evidence>
<dbReference type="Proteomes" id="UP000628442">
    <property type="component" value="Unassembled WGS sequence"/>
</dbReference>
<dbReference type="Proteomes" id="UP000292307">
    <property type="component" value="Chromosome"/>
</dbReference>
<dbReference type="OrthoDB" id="8758831at2"/>
<evidence type="ECO:0000313" key="2">
    <source>
        <dbReference type="EMBL" id="QBI01482.1"/>
    </source>
</evidence>
<name>A0A411WXR8_9BURK</name>
<reference evidence="1" key="1">
    <citation type="journal article" date="2014" name="Int. J. Syst. Evol. Microbiol.">
        <title>Complete genome sequence of Corynebacterium casei LMG S-19264T (=DSM 44701T), isolated from a smear-ripened cheese.</title>
        <authorList>
            <consortium name="US DOE Joint Genome Institute (JGI-PGF)"/>
            <person name="Walter F."/>
            <person name="Albersmeier A."/>
            <person name="Kalinowski J."/>
            <person name="Ruckert C."/>
        </authorList>
    </citation>
    <scope>NUCLEOTIDE SEQUENCE</scope>
    <source>
        <strain evidence="1">KCTC 12343</strain>
    </source>
</reference>
<gene>
    <name evidence="2" type="ORF">EYF70_11945</name>
    <name evidence="1" type="ORF">GCM10007387_16770</name>
</gene>
<evidence type="ECO:0000313" key="3">
    <source>
        <dbReference type="Proteomes" id="UP000292307"/>
    </source>
</evidence>
<dbReference type="EMBL" id="BMWV01000003">
    <property type="protein sequence ID" value="GGY35391.1"/>
    <property type="molecule type" value="Genomic_DNA"/>
</dbReference>
<sequence length="62" mass="7320">MYKVRRAYSRTDIETELIINRALLLQQSTGLKDAHMFLTRKRIKPSVIKRVLAMPGERRDFS</sequence>
<organism evidence="1 4">
    <name type="scientific">Pseudoduganella albidiflava</name>
    <dbReference type="NCBI Taxonomy" id="321983"/>
    <lineage>
        <taxon>Bacteria</taxon>
        <taxon>Pseudomonadati</taxon>
        <taxon>Pseudomonadota</taxon>
        <taxon>Betaproteobacteria</taxon>
        <taxon>Burkholderiales</taxon>
        <taxon>Oxalobacteraceae</taxon>
        <taxon>Telluria group</taxon>
        <taxon>Pseudoduganella</taxon>
    </lineage>
</organism>
<proteinExistence type="predicted"/>
<evidence type="ECO:0008006" key="5">
    <source>
        <dbReference type="Google" id="ProtNLM"/>
    </source>
</evidence>
<accession>A0A411WXR8</accession>
<dbReference type="AlphaFoldDB" id="A0A411WXR8"/>